<dbReference type="GeneID" id="116300941"/>
<dbReference type="PANTHER" id="PTHR10697:SF1">
    <property type="entry name" value="MAMMALIAN EPENDYMIN-RELATED PROTEIN 1"/>
    <property type="match status" value="1"/>
</dbReference>
<dbReference type="GO" id="GO:0005576">
    <property type="term" value="C:extracellular region"/>
    <property type="evidence" value="ECO:0007669"/>
    <property type="project" value="InterPro"/>
</dbReference>
<dbReference type="AlphaFoldDB" id="A0A6P8IGE3"/>
<keyword evidence="2" id="KW-1185">Reference proteome</keyword>
<dbReference type="InParanoid" id="A0A6P8IGE3"/>
<dbReference type="RefSeq" id="XP_031565775.1">
    <property type="nucleotide sequence ID" value="XM_031709915.1"/>
</dbReference>
<evidence type="ECO:0000313" key="3">
    <source>
        <dbReference type="RefSeq" id="XP_031565775.1"/>
    </source>
</evidence>
<organism evidence="2 3">
    <name type="scientific">Actinia tenebrosa</name>
    <name type="common">Australian red waratah sea anemone</name>
    <dbReference type="NCBI Taxonomy" id="6105"/>
    <lineage>
        <taxon>Eukaryota</taxon>
        <taxon>Metazoa</taxon>
        <taxon>Cnidaria</taxon>
        <taxon>Anthozoa</taxon>
        <taxon>Hexacorallia</taxon>
        <taxon>Actiniaria</taxon>
        <taxon>Actiniidae</taxon>
        <taxon>Actinia</taxon>
    </lineage>
</organism>
<dbReference type="GO" id="GO:0005509">
    <property type="term" value="F:calcium ion binding"/>
    <property type="evidence" value="ECO:0007669"/>
    <property type="project" value="InterPro"/>
</dbReference>
<dbReference type="GO" id="GO:0007160">
    <property type="term" value="P:cell-matrix adhesion"/>
    <property type="evidence" value="ECO:0007669"/>
    <property type="project" value="InterPro"/>
</dbReference>
<dbReference type="KEGG" id="aten:116300941"/>
<accession>A0A6P8IGE3</accession>
<name>A0A6P8IGE3_ACTTE</name>
<protein>
    <submittedName>
        <fullName evidence="3">Uncharacterized protein LOC116300941</fullName>
    </submittedName>
</protein>
<feature type="signal peptide" evidence="1">
    <location>
        <begin position="1"/>
        <end position="16"/>
    </location>
</feature>
<dbReference type="InterPro" id="IPR001299">
    <property type="entry name" value="Ependymin"/>
</dbReference>
<dbReference type="GO" id="GO:0005764">
    <property type="term" value="C:lysosome"/>
    <property type="evidence" value="ECO:0007669"/>
    <property type="project" value="TreeGrafter"/>
</dbReference>
<feature type="chain" id="PRO_5027813501" evidence="1">
    <location>
        <begin position="17"/>
        <end position="209"/>
    </location>
</feature>
<evidence type="ECO:0000256" key="1">
    <source>
        <dbReference type="SAM" id="SignalP"/>
    </source>
</evidence>
<reference evidence="3" key="1">
    <citation type="submission" date="2025-08" db="UniProtKB">
        <authorList>
            <consortium name="RefSeq"/>
        </authorList>
    </citation>
    <scope>IDENTIFICATION</scope>
    <source>
        <tissue evidence="3">Tentacle</tissue>
    </source>
</reference>
<keyword evidence="1" id="KW-0732">Signal</keyword>
<dbReference type="Pfam" id="PF00811">
    <property type="entry name" value="Ependymin"/>
    <property type="match status" value="1"/>
</dbReference>
<dbReference type="PANTHER" id="PTHR10697">
    <property type="entry name" value="MAMMALIAN EPENDYMIN-RELATED PROTEIN 1"/>
    <property type="match status" value="1"/>
</dbReference>
<dbReference type="Proteomes" id="UP000515163">
    <property type="component" value="Unplaced"/>
</dbReference>
<dbReference type="OrthoDB" id="10001248at2759"/>
<gene>
    <name evidence="3" type="primary">LOC116300941</name>
</gene>
<proteinExistence type="predicted"/>
<evidence type="ECO:0000313" key="2">
    <source>
        <dbReference type="Proteomes" id="UP000515163"/>
    </source>
</evidence>
<sequence length="209" mass="23518">MKSIMVILVLVAFVKAKPCQVPRRLSGDFNVFTFNVDEGKVVSIIEGTTYIDQEHKRIRIEGHFGETNKYKVIQLFDERIQYVISEGHCRTMPVTGEFKDMNIPANASIVDKGRIGPASDGLNIFRYAEISAEGKYLETVTQKDCITTSKVGVVKVEGVHYVVYLSFTGASLDFDDAVFDVPSECREVPARSRRSVEWFLNNLKHFIGA</sequence>